<evidence type="ECO:0000256" key="3">
    <source>
        <dbReference type="ARBA" id="ARBA00022691"/>
    </source>
</evidence>
<dbReference type="FunFam" id="2.40.50.1070:FF:000003">
    <property type="entry name" value="23S rRNA (Uracil-5-)-methyltransferase RumA"/>
    <property type="match status" value="1"/>
</dbReference>
<keyword evidence="3 4" id="KW-0949">S-adenosyl-L-methionine</keyword>
<feature type="binding site" evidence="4">
    <location>
        <position position="298"/>
    </location>
    <ligand>
        <name>S-adenosyl-L-methionine</name>
        <dbReference type="ChEBI" id="CHEBI:59789"/>
    </ligand>
</feature>
<dbReference type="InterPro" id="IPR010280">
    <property type="entry name" value="U5_MeTrfase_fam"/>
</dbReference>
<dbReference type="CDD" id="cd02440">
    <property type="entry name" value="AdoMet_MTases"/>
    <property type="match status" value="1"/>
</dbReference>
<evidence type="ECO:0000259" key="6">
    <source>
        <dbReference type="PROSITE" id="PS50926"/>
    </source>
</evidence>
<evidence type="ECO:0000256" key="2">
    <source>
        <dbReference type="ARBA" id="ARBA00022679"/>
    </source>
</evidence>
<sequence length="471" mass="52851">MHATNTSIASESPEFWQQGQILEVVIEDLTDTGDGVGRWNDRVVFVPDTVPGDRVLVRLVRVKRQYANGKLHELLDESPHRQRPNCIVADKCGGCQWQQIRYDCQLEAKRRQVTQTLARIGGMSEPPIDSLPVPSDELGYRNKATYPLARSSQGRVQAGYYQKGSHKLVNLNQCPVQDPRLDPLLAQVKQDIDTQGWSIYNEAENRGKLRHLSLRIGRRTGEILLTLVSRSQKLSGLEEQATQWMERYPKLVGVCLNVNSDRTNRILGSQTRCVAGRPFLHEKFGGLTFQLRSDTFFQVNTEAAEALLQAIAEEWQLTGDEVLLDAYCGIGTFTLPLATRVRQVIGLESQPSAVEQAQQNATLNEIDNVTFHQGKVKTWLKGYLDGEIDCTDPIDRVLLDPPRSGCDGAVIESLLQLRPQRIAYISCKPATLARDLKLLTSDGAYRVRQVKLADFFPQTAHVECAAFLERC</sequence>
<comment type="similarity">
    <text evidence="4">Belongs to the class I-like SAM-binding methyltransferase superfamily. RNA M5U methyltransferase family.</text>
</comment>
<reference evidence="7" key="1">
    <citation type="submission" date="2020-10" db="EMBL/GenBank/DDBJ databases">
        <authorList>
            <person name="Castelo-Branco R."/>
            <person name="Eusebio N."/>
            <person name="Adriana R."/>
            <person name="Vieira A."/>
            <person name="Brugerolle De Fraissinette N."/>
            <person name="Rezende De Castro R."/>
            <person name="Schneider M.P."/>
            <person name="Vasconcelos V."/>
            <person name="Leao P.N."/>
        </authorList>
    </citation>
    <scope>NUCLEOTIDE SEQUENCE</scope>
    <source>
        <strain evidence="7">LEGE 11467</strain>
    </source>
</reference>
<comment type="caution">
    <text evidence="7">The sequence shown here is derived from an EMBL/GenBank/DDBJ whole genome shotgun (WGS) entry which is preliminary data.</text>
</comment>
<dbReference type="EC" id="2.1.1.190" evidence="7"/>
<dbReference type="GO" id="GO:0070041">
    <property type="term" value="F:rRNA (uridine-C5-)-methyltransferase activity"/>
    <property type="evidence" value="ECO:0007669"/>
    <property type="project" value="TreeGrafter"/>
</dbReference>
<dbReference type="Gene3D" id="2.40.50.140">
    <property type="entry name" value="Nucleic acid-binding proteins"/>
    <property type="match status" value="1"/>
</dbReference>
<dbReference type="Gene3D" id="3.40.50.150">
    <property type="entry name" value="Vaccinia Virus protein VP39"/>
    <property type="match status" value="1"/>
</dbReference>
<name>A0A928VXU4_9CYAN</name>
<evidence type="ECO:0000256" key="5">
    <source>
        <dbReference type="PROSITE-ProRule" id="PRU10015"/>
    </source>
</evidence>
<feature type="active site" evidence="5">
    <location>
        <position position="427"/>
    </location>
</feature>
<keyword evidence="1 4" id="KW-0489">Methyltransferase</keyword>
<evidence type="ECO:0000313" key="7">
    <source>
        <dbReference type="EMBL" id="MBE9040246.1"/>
    </source>
</evidence>
<dbReference type="SUPFAM" id="SSF50249">
    <property type="entry name" value="Nucleic acid-binding proteins"/>
    <property type="match status" value="1"/>
</dbReference>
<evidence type="ECO:0000256" key="4">
    <source>
        <dbReference type="PROSITE-ProRule" id="PRU01024"/>
    </source>
</evidence>
<dbReference type="PROSITE" id="PS51687">
    <property type="entry name" value="SAM_MT_RNA_M5U"/>
    <property type="match status" value="1"/>
</dbReference>
<keyword evidence="8" id="KW-1185">Reference proteome</keyword>
<dbReference type="InterPro" id="IPR029063">
    <property type="entry name" value="SAM-dependent_MTases_sf"/>
</dbReference>
<keyword evidence="2 4" id="KW-0808">Transferase</keyword>
<feature type="binding site" evidence="4">
    <location>
        <position position="327"/>
    </location>
    <ligand>
        <name>S-adenosyl-L-methionine</name>
        <dbReference type="ChEBI" id="CHEBI:59789"/>
    </ligand>
</feature>
<dbReference type="Pfam" id="PF05958">
    <property type="entry name" value="tRNA_U5-meth_tr"/>
    <property type="match status" value="1"/>
</dbReference>
<dbReference type="Gene3D" id="2.40.50.1070">
    <property type="match status" value="1"/>
</dbReference>
<dbReference type="NCBIfam" id="TIGR00479">
    <property type="entry name" value="rumA"/>
    <property type="match status" value="1"/>
</dbReference>
<gene>
    <name evidence="7" type="primary">rlmD</name>
    <name evidence="7" type="ORF">IQ235_05495</name>
</gene>
<dbReference type="InterPro" id="IPR012340">
    <property type="entry name" value="NA-bd_OB-fold"/>
</dbReference>
<dbReference type="FunFam" id="3.40.50.150:FF:000009">
    <property type="entry name" value="23S rRNA (Uracil(1939)-C(5))-methyltransferase RlmD"/>
    <property type="match status" value="1"/>
</dbReference>
<dbReference type="Pfam" id="PF01938">
    <property type="entry name" value="TRAM"/>
    <property type="match status" value="1"/>
</dbReference>
<evidence type="ECO:0000313" key="8">
    <source>
        <dbReference type="Proteomes" id="UP000621799"/>
    </source>
</evidence>
<accession>A0A928VXU4</accession>
<dbReference type="InterPro" id="IPR002792">
    <property type="entry name" value="TRAM_dom"/>
</dbReference>
<feature type="active site" description="Nucleophile" evidence="4">
    <location>
        <position position="427"/>
    </location>
</feature>
<feature type="binding site" evidence="4">
    <location>
        <position position="348"/>
    </location>
    <ligand>
        <name>S-adenosyl-L-methionine</name>
        <dbReference type="ChEBI" id="CHEBI:59789"/>
    </ligand>
</feature>
<dbReference type="Proteomes" id="UP000621799">
    <property type="component" value="Unassembled WGS sequence"/>
</dbReference>
<dbReference type="GO" id="GO:0070475">
    <property type="term" value="P:rRNA base methylation"/>
    <property type="evidence" value="ECO:0007669"/>
    <property type="project" value="TreeGrafter"/>
</dbReference>
<protein>
    <submittedName>
        <fullName evidence="7">23S rRNA (Uracil(1939)-C(5))-methyltransferase RlmD</fullName>
        <ecNumber evidence="7">2.1.1.190</ecNumber>
    </submittedName>
</protein>
<dbReference type="EMBL" id="JADEXN010000067">
    <property type="protein sequence ID" value="MBE9040246.1"/>
    <property type="molecule type" value="Genomic_DNA"/>
</dbReference>
<dbReference type="PROSITE" id="PS01230">
    <property type="entry name" value="TRMA_1"/>
    <property type="match status" value="1"/>
</dbReference>
<feature type="domain" description="TRAM" evidence="6">
    <location>
        <begin position="15"/>
        <end position="73"/>
    </location>
</feature>
<dbReference type="InterPro" id="IPR030390">
    <property type="entry name" value="MeTrfase_TrmA_AS"/>
</dbReference>
<dbReference type="SUPFAM" id="SSF53335">
    <property type="entry name" value="S-adenosyl-L-methionine-dependent methyltransferases"/>
    <property type="match status" value="1"/>
</dbReference>
<dbReference type="PANTHER" id="PTHR11061:SF30">
    <property type="entry name" value="TRNA (URACIL(54)-C(5))-METHYLTRANSFERASE"/>
    <property type="match status" value="1"/>
</dbReference>
<dbReference type="FunFam" id="2.40.50.140:FF:000097">
    <property type="entry name" value="23S rRNA (uracil(1939)-C(5))-methyltransferase RlmD"/>
    <property type="match status" value="1"/>
</dbReference>
<feature type="binding site" evidence="4">
    <location>
        <position position="400"/>
    </location>
    <ligand>
        <name>S-adenosyl-L-methionine</name>
        <dbReference type="ChEBI" id="CHEBI:59789"/>
    </ligand>
</feature>
<dbReference type="PANTHER" id="PTHR11061">
    <property type="entry name" value="RNA M5U METHYLTRANSFERASE"/>
    <property type="match status" value="1"/>
</dbReference>
<organism evidence="7 8">
    <name type="scientific">Zarconia navalis LEGE 11467</name>
    <dbReference type="NCBI Taxonomy" id="1828826"/>
    <lineage>
        <taxon>Bacteria</taxon>
        <taxon>Bacillati</taxon>
        <taxon>Cyanobacteriota</taxon>
        <taxon>Cyanophyceae</taxon>
        <taxon>Oscillatoriophycideae</taxon>
        <taxon>Oscillatoriales</taxon>
        <taxon>Oscillatoriales incertae sedis</taxon>
        <taxon>Zarconia</taxon>
        <taxon>Zarconia navalis</taxon>
    </lineage>
</organism>
<evidence type="ECO:0000256" key="1">
    <source>
        <dbReference type="ARBA" id="ARBA00022603"/>
    </source>
</evidence>
<proteinExistence type="inferred from homology"/>
<dbReference type="PROSITE" id="PS50926">
    <property type="entry name" value="TRAM"/>
    <property type="match status" value="1"/>
</dbReference>
<dbReference type="AlphaFoldDB" id="A0A928VXU4"/>
<dbReference type="RefSeq" id="WP_264320501.1">
    <property type="nucleotide sequence ID" value="NZ_JADEXN010000067.1"/>
</dbReference>